<name>A0A194SAJ8_RHOGW</name>
<dbReference type="Proteomes" id="UP000053890">
    <property type="component" value="Unassembled WGS sequence"/>
</dbReference>
<feature type="region of interest" description="Disordered" evidence="1">
    <location>
        <begin position="468"/>
        <end position="501"/>
    </location>
</feature>
<reference evidence="2 3" key="1">
    <citation type="journal article" date="2015" name="Front. Microbiol.">
        <title>Genome sequence of the plant growth promoting endophytic yeast Rhodotorula graminis WP1.</title>
        <authorList>
            <person name="Firrincieli A."/>
            <person name="Otillar R."/>
            <person name="Salamov A."/>
            <person name="Schmutz J."/>
            <person name="Khan Z."/>
            <person name="Redman R.S."/>
            <person name="Fleck N.D."/>
            <person name="Lindquist E."/>
            <person name="Grigoriev I.V."/>
            <person name="Doty S.L."/>
        </authorList>
    </citation>
    <scope>NUCLEOTIDE SEQUENCE [LARGE SCALE GENOMIC DNA]</scope>
    <source>
        <strain evidence="2 3">WP1</strain>
    </source>
</reference>
<feature type="region of interest" description="Disordered" evidence="1">
    <location>
        <begin position="27"/>
        <end position="52"/>
    </location>
</feature>
<gene>
    <name evidence="2" type="ORF">RHOBADRAFT_41627</name>
</gene>
<dbReference type="AlphaFoldDB" id="A0A194SAJ8"/>
<feature type="compositionally biased region" description="Basic and acidic residues" evidence="1">
    <location>
        <begin position="41"/>
        <end position="50"/>
    </location>
</feature>
<dbReference type="RefSeq" id="XP_018273681.1">
    <property type="nucleotide sequence ID" value="XM_018413921.1"/>
</dbReference>
<accession>A0A194SAJ8</accession>
<dbReference type="GeneID" id="28974369"/>
<evidence type="ECO:0000313" key="3">
    <source>
        <dbReference type="Proteomes" id="UP000053890"/>
    </source>
</evidence>
<feature type="compositionally biased region" description="Acidic residues" evidence="1">
    <location>
        <begin position="215"/>
        <end position="224"/>
    </location>
</feature>
<protein>
    <submittedName>
        <fullName evidence="2">Uncharacterized protein</fullName>
    </submittedName>
</protein>
<evidence type="ECO:0000256" key="1">
    <source>
        <dbReference type="SAM" id="MobiDB-lite"/>
    </source>
</evidence>
<dbReference type="EMBL" id="KQ474074">
    <property type="protein sequence ID" value="KPV77632.1"/>
    <property type="molecule type" value="Genomic_DNA"/>
</dbReference>
<sequence>MAPLKLPKKGKGKQVHIDFASLDSARTSAPSSWTADDWFDEGTRQEEQGERYQAGPKATRHCNNACVCYALAALANPLDFDSRYNGARVLQTLATEHLGPAECLAALDKARSGYRDALAVLDLQQQQQRQRQPGDGDGDSSATARIDALFNLAQADVALFDALDDAVTAVEGERERAVEAASEAKRLFVEVERLQRDEMARFFGAGGPGAAASGNDEDEDEAIDEVPSSGPGGGAETSVRAMESTIVTPQLVIDTLLESLRFDLALHDWAHTDDATQAELRSSALAAFERATELRAAVQGDAAELDFELAFARASMLTTLSPTDATPVLDELARAHPRKVDLLSLGADHLVESLPLSPSPSSSPSPSLSTLLSTLSTALAAYESARALLSNRLSPPRDLPAAHLPSLLSANLVAQSSVHLVAYELLSRATPSAAVPADATQQAAAHLAQAHALALEATGACRSGLSLAVSTSAPSPSPSSSSAEPALALVRAPASTEPRTDTRTVLALRRALFALSRVRVRLDASAPAAGLEGAERAQFWALWRALGLGAARGVGGGAGEKGSEGERRVRERDARWWSDEVEGDKVMEAMGDEAASAERAYWQSLLEA</sequence>
<feature type="region of interest" description="Disordered" evidence="1">
    <location>
        <begin position="205"/>
        <end position="237"/>
    </location>
</feature>
<feature type="compositionally biased region" description="Low complexity" evidence="1">
    <location>
        <begin position="468"/>
        <end position="489"/>
    </location>
</feature>
<organism evidence="2 3">
    <name type="scientific">Rhodotorula graminis (strain WP1)</name>
    <dbReference type="NCBI Taxonomy" id="578459"/>
    <lineage>
        <taxon>Eukaryota</taxon>
        <taxon>Fungi</taxon>
        <taxon>Dikarya</taxon>
        <taxon>Basidiomycota</taxon>
        <taxon>Pucciniomycotina</taxon>
        <taxon>Microbotryomycetes</taxon>
        <taxon>Sporidiobolales</taxon>
        <taxon>Sporidiobolaceae</taxon>
        <taxon>Rhodotorula</taxon>
    </lineage>
</organism>
<evidence type="ECO:0000313" key="2">
    <source>
        <dbReference type="EMBL" id="KPV77632.1"/>
    </source>
</evidence>
<keyword evidence="3" id="KW-1185">Reference proteome</keyword>
<proteinExistence type="predicted"/>
<dbReference type="OrthoDB" id="5328412at2759"/>
<dbReference type="OMA" id="WWIEEME"/>